<evidence type="ECO:0000256" key="4">
    <source>
        <dbReference type="ARBA" id="ARBA00022737"/>
    </source>
</evidence>
<dbReference type="InterPro" id="IPR044751">
    <property type="entry name" value="Ion_transp-like_CBS"/>
</dbReference>
<evidence type="ECO:0000256" key="5">
    <source>
        <dbReference type="ARBA" id="ARBA00022989"/>
    </source>
</evidence>
<dbReference type="RefSeq" id="WP_174627218.1">
    <property type="nucleotide sequence ID" value="NZ_CADCXN010000102.1"/>
</dbReference>
<evidence type="ECO:0000256" key="8">
    <source>
        <dbReference type="PROSITE-ProRule" id="PRU00703"/>
    </source>
</evidence>
<evidence type="ECO:0000256" key="2">
    <source>
        <dbReference type="ARBA" id="ARBA00022475"/>
    </source>
</evidence>
<dbReference type="Proteomes" id="UP000494216">
    <property type="component" value="Unassembled WGS sequence"/>
</dbReference>
<dbReference type="AlphaFoldDB" id="A0A8S0XUU4"/>
<dbReference type="PANTHER" id="PTHR43099">
    <property type="entry name" value="UPF0053 PROTEIN YRKA"/>
    <property type="match status" value="1"/>
</dbReference>
<sequence>MNNLFLIIVALLLVALNGFFVAAEFGLVKLRQTRIRAIAKAKGWRGRILAKVHAKIDAYLSACQLGITLASLGLGWVGEPAFADVLEPVFERAGVASPALIHGIAFTVAFSIISFLHIVIGELAPKSMAIRNPEVIGLWSAAPLYGFYWLMFPAIWILNSSANLVLRLLGLGNVHAHDAHYSADELKLILRSSSSVERFTQDEWNVMAKTLDFSDLEASDLMRPIREVVALHRSRSVQGNLQIIYKSRFSRYPYFDSNGVDVLGVIHLKDLFFAQQGGKAIDDLTSYLRPIQYVSPGKGALEVLRHFLTGAPHFAIIGQKGQKPQGFITLDNLLSAIVGEIRDEFRQNDKDWTWLDDGTLIGKGSLPIFTLERILGIDIENEELDLEDAASIGGLIMAKLRDIPVENQRIEFKQLAIVVKKMKGATIVFVQVFPKENDMAINSNS</sequence>
<dbReference type="GO" id="GO:0050660">
    <property type="term" value="F:flavin adenine dinucleotide binding"/>
    <property type="evidence" value="ECO:0007669"/>
    <property type="project" value="InterPro"/>
</dbReference>
<dbReference type="PROSITE" id="PS51371">
    <property type="entry name" value="CBS"/>
    <property type="match status" value="1"/>
</dbReference>
<comment type="subcellular location">
    <subcellularLocation>
        <location evidence="1">Cell membrane</location>
        <topology evidence="1">Multi-pass membrane protein</topology>
    </subcellularLocation>
</comment>
<dbReference type="InterPro" id="IPR002550">
    <property type="entry name" value="CNNM"/>
</dbReference>
<evidence type="ECO:0000256" key="6">
    <source>
        <dbReference type="ARBA" id="ARBA00023122"/>
    </source>
</evidence>
<evidence type="ECO:0000259" key="12">
    <source>
        <dbReference type="PROSITE" id="PS51846"/>
    </source>
</evidence>
<dbReference type="Pfam" id="PF03471">
    <property type="entry name" value="CorC_HlyC"/>
    <property type="match status" value="1"/>
</dbReference>
<dbReference type="Gene3D" id="3.30.465.10">
    <property type="match status" value="1"/>
</dbReference>
<dbReference type="SMART" id="SM01091">
    <property type="entry name" value="CorC_HlyC"/>
    <property type="match status" value="1"/>
</dbReference>
<feature type="transmembrane region" description="Helical" evidence="10">
    <location>
        <begin position="136"/>
        <end position="158"/>
    </location>
</feature>
<dbReference type="InterPro" id="IPR051676">
    <property type="entry name" value="UPF0053_domain"/>
</dbReference>
<dbReference type="InterPro" id="IPR016169">
    <property type="entry name" value="FAD-bd_PCMH_sub2"/>
</dbReference>
<dbReference type="InterPro" id="IPR005170">
    <property type="entry name" value="Transptr-assoc_dom"/>
</dbReference>
<name>A0A8S0XUU4_9GAMM</name>
<keyword evidence="7 9" id="KW-0472">Membrane</keyword>
<dbReference type="Pfam" id="PF01595">
    <property type="entry name" value="CNNM"/>
    <property type="match status" value="1"/>
</dbReference>
<comment type="caution">
    <text evidence="13">The sequence shown here is derived from an EMBL/GenBank/DDBJ whole genome shotgun (WGS) entry which is preliminary data.</text>
</comment>
<feature type="transmembrane region" description="Helical" evidence="10">
    <location>
        <begin position="98"/>
        <end position="124"/>
    </location>
</feature>
<evidence type="ECO:0000259" key="11">
    <source>
        <dbReference type="PROSITE" id="PS51371"/>
    </source>
</evidence>
<dbReference type="Pfam" id="PF00571">
    <property type="entry name" value="CBS"/>
    <property type="match status" value="1"/>
</dbReference>
<feature type="transmembrane region" description="Helical" evidence="10">
    <location>
        <begin position="6"/>
        <end position="28"/>
    </location>
</feature>
<feature type="domain" description="CBS" evidence="11">
    <location>
        <begin position="222"/>
        <end position="281"/>
    </location>
</feature>
<accession>A0A8S0XUU4</accession>
<dbReference type="SUPFAM" id="SSF54631">
    <property type="entry name" value="CBS-domain pair"/>
    <property type="match status" value="1"/>
</dbReference>
<keyword evidence="4" id="KW-0677">Repeat</keyword>
<dbReference type="PROSITE" id="PS51846">
    <property type="entry name" value="CNNM"/>
    <property type="match status" value="1"/>
</dbReference>
<dbReference type="InterPro" id="IPR046342">
    <property type="entry name" value="CBS_dom_sf"/>
</dbReference>
<proteinExistence type="predicted"/>
<dbReference type="CDD" id="cd04590">
    <property type="entry name" value="CBS_pair_CorC_HlyC_assoc"/>
    <property type="match status" value="1"/>
</dbReference>
<organism evidence="13 14">
    <name type="scientific">Candidatus Methylobacter favarea</name>
    <dbReference type="NCBI Taxonomy" id="2707345"/>
    <lineage>
        <taxon>Bacteria</taxon>
        <taxon>Pseudomonadati</taxon>
        <taxon>Pseudomonadota</taxon>
        <taxon>Gammaproteobacteria</taxon>
        <taxon>Methylococcales</taxon>
        <taxon>Methylococcaceae</taxon>
        <taxon>Methylobacter</taxon>
    </lineage>
</organism>
<dbReference type="InterPro" id="IPR036318">
    <property type="entry name" value="FAD-bd_PCMH-like_sf"/>
</dbReference>
<dbReference type="Gene3D" id="3.10.580.10">
    <property type="entry name" value="CBS-domain"/>
    <property type="match status" value="1"/>
</dbReference>
<reference evidence="13 14" key="1">
    <citation type="submission" date="2020-02" db="EMBL/GenBank/DDBJ databases">
        <authorList>
            <person name="Hogendoorn C."/>
        </authorList>
    </citation>
    <scope>NUCLEOTIDE SEQUENCE [LARGE SCALE GENOMIC DNA]</scope>
    <source>
        <strain evidence="13">METHB21</strain>
    </source>
</reference>
<evidence type="ECO:0000256" key="9">
    <source>
        <dbReference type="PROSITE-ProRule" id="PRU01193"/>
    </source>
</evidence>
<feature type="domain" description="CNNM transmembrane" evidence="12">
    <location>
        <begin position="1"/>
        <end position="203"/>
    </location>
</feature>
<evidence type="ECO:0000256" key="3">
    <source>
        <dbReference type="ARBA" id="ARBA00022692"/>
    </source>
</evidence>
<keyword evidence="6 8" id="KW-0129">CBS domain</keyword>
<evidence type="ECO:0000256" key="1">
    <source>
        <dbReference type="ARBA" id="ARBA00004651"/>
    </source>
</evidence>
<feature type="transmembrane region" description="Helical" evidence="10">
    <location>
        <begin position="58"/>
        <end position="78"/>
    </location>
</feature>
<dbReference type="SUPFAM" id="SSF56176">
    <property type="entry name" value="FAD-binding/transporter-associated domain-like"/>
    <property type="match status" value="1"/>
</dbReference>
<keyword evidence="5 9" id="KW-1133">Transmembrane helix</keyword>
<dbReference type="GO" id="GO:0005886">
    <property type="term" value="C:plasma membrane"/>
    <property type="evidence" value="ECO:0007669"/>
    <property type="project" value="UniProtKB-SubCell"/>
</dbReference>
<evidence type="ECO:0000313" key="13">
    <source>
        <dbReference type="EMBL" id="CAA9892448.1"/>
    </source>
</evidence>
<protein>
    <submittedName>
        <fullName evidence="13">CorC1</fullName>
    </submittedName>
</protein>
<evidence type="ECO:0000313" key="14">
    <source>
        <dbReference type="Proteomes" id="UP000494216"/>
    </source>
</evidence>
<keyword evidence="2" id="KW-1003">Cell membrane</keyword>
<dbReference type="EMBL" id="CADCXN010000102">
    <property type="protein sequence ID" value="CAA9892448.1"/>
    <property type="molecule type" value="Genomic_DNA"/>
</dbReference>
<gene>
    <name evidence="13" type="ORF">METHB2_70055</name>
</gene>
<dbReference type="PANTHER" id="PTHR43099:SF5">
    <property type="entry name" value="HLYC_CORC FAMILY TRANSPORTER"/>
    <property type="match status" value="1"/>
</dbReference>
<keyword evidence="3 9" id="KW-0812">Transmembrane</keyword>
<keyword evidence="14" id="KW-1185">Reference proteome</keyword>
<evidence type="ECO:0000256" key="10">
    <source>
        <dbReference type="SAM" id="Phobius"/>
    </source>
</evidence>
<evidence type="ECO:0000256" key="7">
    <source>
        <dbReference type="ARBA" id="ARBA00023136"/>
    </source>
</evidence>
<dbReference type="InterPro" id="IPR000644">
    <property type="entry name" value="CBS_dom"/>
</dbReference>